<evidence type="ECO:0000313" key="2">
    <source>
        <dbReference type="EMBL" id="TNN89083.1"/>
    </source>
</evidence>
<dbReference type="EMBL" id="SRLO01000002">
    <property type="protein sequence ID" value="TNN89083.1"/>
    <property type="molecule type" value="Genomic_DNA"/>
</dbReference>
<dbReference type="AlphaFoldDB" id="A0A4Z2JGU3"/>
<evidence type="ECO:0000313" key="3">
    <source>
        <dbReference type="Proteomes" id="UP000314294"/>
    </source>
</evidence>
<sequence length="128" mass="14357">MKTSTACQETAQRSPKTEPDSLFVSVPFQLIRSRCGSSGRQTERGERQIDLSNTKTQRKIYGTLHSETVRVELKPLERKGKLDDPDAQSTLLCPLKLSWGSKKTYEDVKAPETNYLTMATHPSQPSTT</sequence>
<protein>
    <submittedName>
        <fullName evidence="2">Uncharacterized protein</fullName>
    </submittedName>
</protein>
<organism evidence="2 3">
    <name type="scientific">Liparis tanakae</name>
    <name type="common">Tanaka's snailfish</name>
    <dbReference type="NCBI Taxonomy" id="230148"/>
    <lineage>
        <taxon>Eukaryota</taxon>
        <taxon>Metazoa</taxon>
        <taxon>Chordata</taxon>
        <taxon>Craniata</taxon>
        <taxon>Vertebrata</taxon>
        <taxon>Euteleostomi</taxon>
        <taxon>Actinopterygii</taxon>
        <taxon>Neopterygii</taxon>
        <taxon>Teleostei</taxon>
        <taxon>Neoteleostei</taxon>
        <taxon>Acanthomorphata</taxon>
        <taxon>Eupercaria</taxon>
        <taxon>Perciformes</taxon>
        <taxon>Cottioidei</taxon>
        <taxon>Cottales</taxon>
        <taxon>Liparidae</taxon>
        <taxon>Liparis</taxon>
    </lineage>
</organism>
<feature type="region of interest" description="Disordered" evidence="1">
    <location>
        <begin position="1"/>
        <end position="23"/>
    </location>
</feature>
<accession>A0A4Z2JGU3</accession>
<proteinExistence type="predicted"/>
<feature type="compositionally biased region" description="Polar residues" evidence="1">
    <location>
        <begin position="1"/>
        <end position="14"/>
    </location>
</feature>
<gene>
    <name evidence="2" type="ORF">EYF80_000371</name>
</gene>
<reference evidence="2 3" key="1">
    <citation type="submission" date="2019-03" db="EMBL/GenBank/DDBJ databases">
        <title>First draft genome of Liparis tanakae, snailfish: a comprehensive survey of snailfish specific genes.</title>
        <authorList>
            <person name="Kim W."/>
            <person name="Song I."/>
            <person name="Jeong J.-H."/>
            <person name="Kim D."/>
            <person name="Kim S."/>
            <person name="Ryu S."/>
            <person name="Song J.Y."/>
            <person name="Lee S.K."/>
        </authorList>
    </citation>
    <scope>NUCLEOTIDE SEQUENCE [LARGE SCALE GENOMIC DNA]</scope>
    <source>
        <tissue evidence="2">Muscle</tissue>
    </source>
</reference>
<keyword evidence="3" id="KW-1185">Reference proteome</keyword>
<dbReference type="Proteomes" id="UP000314294">
    <property type="component" value="Unassembled WGS sequence"/>
</dbReference>
<comment type="caution">
    <text evidence="2">The sequence shown here is derived from an EMBL/GenBank/DDBJ whole genome shotgun (WGS) entry which is preliminary data.</text>
</comment>
<name>A0A4Z2JGU3_9TELE</name>
<evidence type="ECO:0000256" key="1">
    <source>
        <dbReference type="SAM" id="MobiDB-lite"/>
    </source>
</evidence>